<evidence type="ECO:0000313" key="10">
    <source>
        <dbReference type="EMBL" id="VFK76129.1"/>
    </source>
</evidence>
<evidence type="ECO:0000256" key="4">
    <source>
        <dbReference type="ARBA" id="ARBA00023110"/>
    </source>
</evidence>
<dbReference type="InterPro" id="IPR000297">
    <property type="entry name" value="PPIase_PpiC"/>
</dbReference>
<feature type="domain" description="PpiC" evidence="8">
    <location>
        <begin position="184"/>
        <end position="285"/>
    </location>
</feature>
<dbReference type="GO" id="GO:0051082">
    <property type="term" value="F:unfolded protein binding"/>
    <property type="evidence" value="ECO:0007669"/>
    <property type="project" value="UniProtKB-UniRule"/>
</dbReference>
<dbReference type="InterPro" id="IPR046357">
    <property type="entry name" value="PPIase_dom_sf"/>
</dbReference>
<dbReference type="PANTHER" id="PTHR47637">
    <property type="entry name" value="CHAPERONE SURA"/>
    <property type="match status" value="1"/>
</dbReference>
<dbReference type="EMBL" id="CAADGH010000043">
    <property type="protein sequence ID" value="VFK76129.1"/>
    <property type="molecule type" value="Genomic_DNA"/>
</dbReference>
<dbReference type="EC" id="5.2.1.8" evidence="7"/>
<protein>
    <recommendedName>
        <fullName evidence="7">Chaperone SurA</fullName>
    </recommendedName>
    <alternativeName>
        <fullName evidence="7">Peptidyl-prolyl cis-trans isomerase SurA</fullName>
        <shortName evidence="7">PPIase SurA</shortName>
        <ecNumber evidence="7">5.2.1.8</ecNumber>
    </alternativeName>
    <alternativeName>
        <fullName evidence="7">Rotamase SurA</fullName>
    </alternativeName>
</protein>
<dbReference type="PANTHER" id="PTHR47637:SF1">
    <property type="entry name" value="CHAPERONE SURA"/>
    <property type="match status" value="1"/>
</dbReference>
<name>A0A450XVP0_9GAMM</name>
<evidence type="ECO:0000256" key="5">
    <source>
        <dbReference type="ARBA" id="ARBA00023186"/>
    </source>
</evidence>
<feature type="domain" description="PpiC" evidence="8">
    <location>
        <begin position="294"/>
        <end position="393"/>
    </location>
</feature>
<keyword evidence="5 7" id="KW-0143">Chaperone</keyword>
<evidence type="ECO:0000256" key="6">
    <source>
        <dbReference type="ARBA" id="ARBA00023235"/>
    </source>
</evidence>
<dbReference type="GO" id="GO:0006457">
    <property type="term" value="P:protein folding"/>
    <property type="evidence" value="ECO:0007669"/>
    <property type="project" value="UniProtKB-UniRule"/>
</dbReference>
<keyword evidence="2 7" id="KW-0677">Repeat</keyword>
<dbReference type="GO" id="GO:0050821">
    <property type="term" value="P:protein stabilization"/>
    <property type="evidence" value="ECO:0007669"/>
    <property type="project" value="InterPro"/>
</dbReference>
<keyword evidence="3 7" id="KW-0574">Periplasm</keyword>
<gene>
    <name evidence="7" type="primary">surA</name>
    <name evidence="10" type="ORF">BECKMB1821H_GA0114242_10439</name>
    <name evidence="9" type="ORF">BECKMB1821I_GA0114274_104411</name>
</gene>
<keyword evidence="6 7" id="KW-0413">Isomerase</keyword>
<sequence length="441" mass="50918">MTLSMDSFLSPRRALWLLLFFALPTFAEPSSPPPIIEIDRIVAVVNDEVIVFSELRNRMRTMRAELLQRGAKLPPPSALEKQALDLLIMEHIQLRIAQRTGIRISDEQVSETIRDIAKKNGIGMRRFQEIIETDGYQFSTFREEMRRRLLLAELQKRLIVNRVQVTEREVDNYLKTHAGKFRPKRDYHLAHILIAVPKDAGEEETARARKKMDRVIEKLRGGADFARLAMAVSDGQKALEGGDLGWRKEDQLPGMFVDIVSDMEPGQISEPLRNASGFHIVKLIAVRGKERHVIPQTKVRHILVRTNEMTSNNDAKTRLEQLRERIVQGEDFEELARAHSEDRGSAVKGGNIDWVGPGSVVPKFEQEMNRLAPMEISAPFRTQFGWHIAQVLGRRQHDGTEKVRRAKAMQELRKRKIDEELRTWLRQLRDEAYVEYRLEDE</sequence>
<dbReference type="Pfam" id="PF00639">
    <property type="entry name" value="Rotamase"/>
    <property type="match status" value="2"/>
</dbReference>
<keyword evidence="4 7" id="KW-0697">Rotamase</keyword>
<evidence type="ECO:0000256" key="7">
    <source>
        <dbReference type="HAMAP-Rule" id="MF_01183"/>
    </source>
</evidence>
<evidence type="ECO:0000256" key="2">
    <source>
        <dbReference type="ARBA" id="ARBA00022737"/>
    </source>
</evidence>
<comment type="domain">
    <text evidence="7">The PPIase activity resides only in the second parvulin domain. The N-terminal region and the C-terminal tail are necessary and sufficient for the chaperone activity of SurA. The PPIase activity is dispensable for SurA to function as a chaperone. The N-terminal region and the C-terminal tail are also required for porin recognition.</text>
</comment>
<comment type="catalytic activity">
    <reaction evidence="7">
        <text>[protein]-peptidylproline (omega=180) = [protein]-peptidylproline (omega=0)</text>
        <dbReference type="Rhea" id="RHEA:16237"/>
        <dbReference type="Rhea" id="RHEA-COMP:10747"/>
        <dbReference type="Rhea" id="RHEA-COMP:10748"/>
        <dbReference type="ChEBI" id="CHEBI:83833"/>
        <dbReference type="ChEBI" id="CHEBI:83834"/>
        <dbReference type="EC" id="5.2.1.8"/>
    </reaction>
</comment>
<dbReference type="Gene3D" id="1.10.4030.10">
    <property type="entry name" value="Porin chaperone SurA, peptide-binding domain"/>
    <property type="match status" value="1"/>
</dbReference>
<evidence type="ECO:0000256" key="3">
    <source>
        <dbReference type="ARBA" id="ARBA00022764"/>
    </source>
</evidence>
<dbReference type="SUPFAM" id="SSF109998">
    <property type="entry name" value="Triger factor/SurA peptide-binding domain-like"/>
    <property type="match status" value="1"/>
</dbReference>
<dbReference type="InterPro" id="IPR023034">
    <property type="entry name" value="PPIase_SurA"/>
</dbReference>
<evidence type="ECO:0000259" key="8">
    <source>
        <dbReference type="PROSITE" id="PS50198"/>
    </source>
</evidence>
<reference evidence="9" key="1">
    <citation type="submission" date="2019-02" db="EMBL/GenBank/DDBJ databases">
        <authorList>
            <person name="Gruber-Vodicka R. H."/>
            <person name="Seah K. B. B."/>
        </authorList>
    </citation>
    <scope>NUCLEOTIDE SEQUENCE</scope>
    <source>
        <strain evidence="10">BECK_BZ198</strain>
        <strain evidence="9">BECK_BZ199</strain>
    </source>
</reference>
<dbReference type="Pfam" id="PF09312">
    <property type="entry name" value="SurA_N"/>
    <property type="match status" value="1"/>
</dbReference>
<dbReference type="GO" id="GO:0003755">
    <property type="term" value="F:peptidyl-prolyl cis-trans isomerase activity"/>
    <property type="evidence" value="ECO:0007669"/>
    <property type="project" value="UniProtKB-UniRule"/>
</dbReference>
<dbReference type="GO" id="GO:0030288">
    <property type="term" value="C:outer membrane-bounded periplasmic space"/>
    <property type="evidence" value="ECO:0007669"/>
    <property type="project" value="InterPro"/>
</dbReference>
<dbReference type="HAMAP" id="MF_01183">
    <property type="entry name" value="Chaperone_SurA"/>
    <property type="match status" value="1"/>
</dbReference>
<dbReference type="AlphaFoldDB" id="A0A450XVP0"/>
<dbReference type="InterPro" id="IPR015391">
    <property type="entry name" value="SurA_N"/>
</dbReference>
<dbReference type="EMBL" id="CAADFQ010000044">
    <property type="protein sequence ID" value="VFK33345.1"/>
    <property type="molecule type" value="Genomic_DNA"/>
</dbReference>
<comment type="subcellular location">
    <subcellularLocation>
        <location evidence="7">Periplasm</location>
    </subcellularLocation>
    <text evidence="7">Is capable of associating with the outer membrane.</text>
</comment>
<evidence type="ECO:0000313" key="9">
    <source>
        <dbReference type="EMBL" id="VFK33345.1"/>
    </source>
</evidence>
<dbReference type="GO" id="GO:0043165">
    <property type="term" value="P:Gram-negative-bacterium-type cell outer membrane assembly"/>
    <property type="evidence" value="ECO:0007669"/>
    <property type="project" value="InterPro"/>
</dbReference>
<keyword evidence="1 7" id="KW-0732">Signal</keyword>
<dbReference type="InterPro" id="IPR027304">
    <property type="entry name" value="Trigger_fact/SurA_dom_sf"/>
</dbReference>
<proteinExistence type="inferred from homology"/>
<comment type="function">
    <text evidence="7">Chaperone involved in the correct folding and assembly of outer membrane proteins. Recognizes specific patterns of aromatic residues and the orientation of their side chains, which are found more frequently in integral outer membrane proteins. May act in both early periplasmic and late outer membrane-associated steps of protein maturation.</text>
</comment>
<dbReference type="GO" id="GO:0042277">
    <property type="term" value="F:peptide binding"/>
    <property type="evidence" value="ECO:0007669"/>
    <property type="project" value="InterPro"/>
</dbReference>
<dbReference type="Gene3D" id="3.10.50.40">
    <property type="match status" value="2"/>
</dbReference>
<evidence type="ECO:0000256" key="1">
    <source>
        <dbReference type="ARBA" id="ARBA00022729"/>
    </source>
</evidence>
<accession>A0A450XVP0</accession>
<dbReference type="SUPFAM" id="SSF54534">
    <property type="entry name" value="FKBP-like"/>
    <property type="match status" value="2"/>
</dbReference>
<organism evidence="9">
    <name type="scientific">Candidatus Kentrum sp. MB</name>
    <dbReference type="NCBI Taxonomy" id="2138164"/>
    <lineage>
        <taxon>Bacteria</taxon>
        <taxon>Pseudomonadati</taxon>
        <taxon>Pseudomonadota</taxon>
        <taxon>Gammaproteobacteria</taxon>
        <taxon>Candidatus Kentrum</taxon>
    </lineage>
</organism>
<dbReference type="PROSITE" id="PS50198">
    <property type="entry name" value="PPIC_PPIASE_2"/>
    <property type="match status" value="2"/>
</dbReference>
<dbReference type="InterPro" id="IPR050280">
    <property type="entry name" value="OMP_Chaperone_SurA"/>
</dbReference>